<keyword evidence="2" id="KW-1185">Reference proteome</keyword>
<organism evidence="1 2">
    <name type="scientific">Streptosporangium oxazolinicum</name>
    <dbReference type="NCBI Taxonomy" id="909287"/>
    <lineage>
        <taxon>Bacteria</taxon>
        <taxon>Bacillati</taxon>
        <taxon>Actinomycetota</taxon>
        <taxon>Actinomycetes</taxon>
        <taxon>Streptosporangiales</taxon>
        <taxon>Streptosporangiaceae</taxon>
        <taxon>Streptosporangium</taxon>
    </lineage>
</organism>
<sequence>MTSVFQDAVLHLEWREQLMKIEALQTQLRALTAPSHRDAPGAASADPKEVWEAVRKRQEVLDRLAKLEQLKTRLTALRPAPAPPRAPRAWRRWFWPVLPPRHRRARRPAGAVRCGHDNTAEVELFTGEVVAVLCLDCDKQLPPDWGRREPAIPLSWL</sequence>
<evidence type="ECO:0000313" key="2">
    <source>
        <dbReference type="Proteomes" id="UP001501251"/>
    </source>
</evidence>
<reference evidence="2" key="1">
    <citation type="journal article" date="2019" name="Int. J. Syst. Evol. Microbiol.">
        <title>The Global Catalogue of Microorganisms (GCM) 10K type strain sequencing project: providing services to taxonomists for standard genome sequencing and annotation.</title>
        <authorList>
            <consortium name="The Broad Institute Genomics Platform"/>
            <consortium name="The Broad Institute Genome Sequencing Center for Infectious Disease"/>
            <person name="Wu L."/>
            <person name="Ma J."/>
        </authorList>
    </citation>
    <scope>NUCLEOTIDE SEQUENCE [LARGE SCALE GENOMIC DNA]</scope>
    <source>
        <strain evidence="2">JCM 17388</strain>
    </source>
</reference>
<protein>
    <submittedName>
        <fullName evidence="1">Uncharacterized protein</fullName>
    </submittedName>
</protein>
<name>A0ABP8BKF6_9ACTN</name>
<comment type="caution">
    <text evidence="1">The sequence shown here is derived from an EMBL/GenBank/DDBJ whole genome shotgun (WGS) entry which is preliminary data.</text>
</comment>
<accession>A0ABP8BKF6</accession>
<evidence type="ECO:0000313" key="1">
    <source>
        <dbReference type="EMBL" id="GAA4209098.1"/>
    </source>
</evidence>
<proteinExistence type="predicted"/>
<dbReference type="Proteomes" id="UP001501251">
    <property type="component" value="Unassembled WGS sequence"/>
</dbReference>
<dbReference type="EMBL" id="BAABAQ010000020">
    <property type="protein sequence ID" value="GAA4209098.1"/>
    <property type="molecule type" value="Genomic_DNA"/>
</dbReference>
<gene>
    <name evidence="1" type="ORF">GCM10022252_75100</name>
</gene>